<sequence length="279" mass="32016">MSTGSQNSDIFSQSWNDSDVVLVVEGKEVHVHRYMLSMQSPVFKAMFNGNFKDSQQEKIELKDDKYEAMLLFLQLLYPTNMLDESRGNVDINDENVLQILEIADKYTAINIIKQCVKEAGKLEPEITMRLLPYASRHELPLDEILEVIGTEVSTKELENYAPELGDDRLYIQSLEKKCHSLERLAKRAYTIILFMLDRHFKNGSVDMSVRKCHLHGGLGPAPSFKKIRKCPCCLSAYQKFINKCVFSNWPLAIRFEGSRLSCLDFMDFLRTVGNIETSI</sequence>
<dbReference type="CDD" id="cd18186">
    <property type="entry name" value="BTB_POZ_ZBTB_KLHL-like"/>
    <property type="match status" value="1"/>
</dbReference>
<dbReference type="InterPro" id="IPR011333">
    <property type="entry name" value="SKP1/BTB/POZ_sf"/>
</dbReference>
<dbReference type="SUPFAM" id="SSF54695">
    <property type="entry name" value="POZ domain"/>
    <property type="match status" value="1"/>
</dbReference>
<protein>
    <submittedName>
        <fullName evidence="1">Kelch 40a</fullName>
    </submittedName>
</protein>
<evidence type="ECO:0000313" key="1">
    <source>
        <dbReference type="EMBL" id="CAB4017753.1"/>
    </source>
</evidence>
<organism evidence="1 2">
    <name type="scientific">Paramuricea clavata</name>
    <name type="common">Red gorgonian</name>
    <name type="synonym">Violescent sea-whip</name>
    <dbReference type="NCBI Taxonomy" id="317549"/>
    <lineage>
        <taxon>Eukaryota</taxon>
        <taxon>Metazoa</taxon>
        <taxon>Cnidaria</taxon>
        <taxon>Anthozoa</taxon>
        <taxon>Octocorallia</taxon>
        <taxon>Malacalcyonacea</taxon>
        <taxon>Plexauridae</taxon>
        <taxon>Paramuricea</taxon>
    </lineage>
</organism>
<dbReference type="Proteomes" id="UP001152795">
    <property type="component" value="Unassembled WGS sequence"/>
</dbReference>
<dbReference type="AlphaFoldDB" id="A0A7D9ET50"/>
<reference evidence="1" key="1">
    <citation type="submission" date="2020-04" db="EMBL/GenBank/DDBJ databases">
        <authorList>
            <person name="Alioto T."/>
            <person name="Alioto T."/>
            <person name="Gomez Garrido J."/>
        </authorList>
    </citation>
    <scope>NUCLEOTIDE SEQUENCE</scope>
    <source>
        <strain evidence="1">A484AB</strain>
    </source>
</reference>
<dbReference type="PANTHER" id="PTHR22744:SF17">
    <property type="entry name" value="BTB DOMAIN-CONTAINING PROTEIN"/>
    <property type="match status" value="1"/>
</dbReference>
<dbReference type="InterPro" id="IPR000210">
    <property type="entry name" value="BTB/POZ_dom"/>
</dbReference>
<proteinExistence type="predicted"/>
<dbReference type="OrthoDB" id="6434269at2759"/>
<dbReference type="PANTHER" id="PTHR22744">
    <property type="entry name" value="HELIX LOOP HELIX PROTEIN 21-RELATED"/>
    <property type="match status" value="1"/>
</dbReference>
<dbReference type="SMART" id="SM00225">
    <property type="entry name" value="BTB"/>
    <property type="match status" value="1"/>
</dbReference>
<comment type="caution">
    <text evidence="1">The sequence shown here is derived from an EMBL/GenBank/DDBJ whole genome shotgun (WGS) entry which is preliminary data.</text>
</comment>
<dbReference type="EMBL" id="CACRXK020009696">
    <property type="protein sequence ID" value="CAB4017753.1"/>
    <property type="molecule type" value="Genomic_DNA"/>
</dbReference>
<keyword evidence="2" id="KW-1185">Reference proteome</keyword>
<name>A0A7D9ET50_PARCT</name>
<dbReference type="Gene3D" id="3.30.710.10">
    <property type="entry name" value="Potassium Channel Kv1.1, Chain A"/>
    <property type="match status" value="1"/>
</dbReference>
<evidence type="ECO:0000313" key="2">
    <source>
        <dbReference type="Proteomes" id="UP001152795"/>
    </source>
</evidence>
<accession>A0A7D9ET50</accession>
<dbReference type="PROSITE" id="PS50097">
    <property type="entry name" value="BTB"/>
    <property type="match status" value="1"/>
</dbReference>
<gene>
    <name evidence="1" type="ORF">PACLA_8A058101</name>
</gene>
<dbReference type="Pfam" id="PF00651">
    <property type="entry name" value="BTB"/>
    <property type="match status" value="1"/>
</dbReference>